<dbReference type="PANTHER" id="PTHR38686:SF1">
    <property type="entry name" value="APOLIPOPROTEIN N-ACYLTRANSFERASE"/>
    <property type="match status" value="1"/>
</dbReference>
<evidence type="ECO:0000256" key="5">
    <source>
        <dbReference type="ARBA" id="ARBA00022692"/>
    </source>
</evidence>
<evidence type="ECO:0000256" key="2">
    <source>
        <dbReference type="ARBA" id="ARBA00010065"/>
    </source>
</evidence>
<keyword evidence="12" id="KW-1185">Reference proteome</keyword>
<dbReference type="EC" id="2.3.1.269" evidence="9"/>
<evidence type="ECO:0000256" key="4">
    <source>
        <dbReference type="ARBA" id="ARBA00022679"/>
    </source>
</evidence>
<evidence type="ECO:0000256" key="8">
    <source>
        <dbReference type="ARBA" id="ARBA00023315"/>
    </source>
</evidence>
<dbReference type="HAMAP" id="MF_01148">
    <property type="entry name" value="Lnt"/>
    <property type="match status" value="1"/>
</dbReference>
<feature type="transmembrane region" description="Helical" evidence="9">
    <location>
        <begin position="136"/>
        <end position="157"/>
    </location>
</feature>
<feature type="transmembrane region" description="Helical" evidence="9">
    <location>
        <begin position="9"/>
        <end position="32"/>
    </location>
</feature>
<evidence type="ECO:0000256" key="6">
    <source>
        <dbReference type="ARBA" id="ARBA00022989"/>
    </source>
</evidence>
<dbReference type="RefSeq" id="WP_141166760.1">
    <property type="nucleotide sequence ID" value="NZ_VHLH01000015.1"/>
</dbReference>
<dbReference type="CDD" id="cd07571">
    <property type="entry name" value="ALP_N-acyl_transferase"/>
    <property type="match status" value="1"/>
</dbReference>
<feature type="transmembrane region" description="Helical" evidence="9">
    <location>
        <begin position="507"/>
        <end position="523"/>
    </location>
</feature>
<evidence type="ECO:0000256" key="9">
    <source>
        <dbReference type="HAMAP-Rule" id="MF_01148"/>
    </source>
</evidence>
<organism evidence="11 12">
    <name type="scientific">Pararhizobium mangrovi</name>
    <dbReference type="NCBI Taxonomy" id="2590452"/>
    <lineage>
        <taxon>Bacteria</taxon>
        <taxon>Pseudomonadati</taxon>
        <taxon>Pseudomonadota</taxon>
        <taxon>Alphaproteobacteria</taxon>
        <taxon>Hyphomicrobiales</taxon>
        <taxon>Rhizobiaceae</taxon>
        <taxon>Rhizobium/Agrobacterium group</taxon>
        <taxon>Pararhizobium</taxon>
    </lineage>
</organism>
<dbReference type="InterPro" id="IPR036526">
    <property type="entry name" value="C-N_Hydrolase_sf"/>
</dbReference>
<comment type="similarity">
    <text evidence="2 9">Belongs to the CN hydrolase family. Apolipoprotein N-acyltransferase subfamily.</text>
</comment>
<evidence type="ECO:0000313" key="12">
    <source>
        <dbReference type="Proteomes" id="UP000320314"/>
    </source>
</evidence>
<keyword evidence="4 9" id="KW-0808">Transferase</keyword>
<dbReference type="Pfam" id="PF20154">
    <property type="entry name" value="LNT_N"/>
    <property type="match status" value="1"/>
</dbReference>
<sequence>MEGLAGRIMLLSGFGRILAAMLAGAFAVFALAPFDFPAAPFVSFAVLVWLIDGASGRDGAGPIGRLVPSFWIGWWFGFGYFLAGLWWVGSALLVEADQFAWALPIAVLGLPALLAFFYAFATLLARCFWSDGLGRVAALAFAFGLAEWLRTFVLTGFPWNAIGYAAMPVPTMMQSAHLVGLLTLNALAVFVYAVPASIATRRGAVPALALAGILVVAHIGYGAWVLADAPAVERSGPRSRPVFRIVQPSVNQAARMTNDESRRIFETYLRLSALPPEKGRPRPDYIVWPETALPFLLSRAPGALDRIGDMLKDGQTLITGAVREAGPDAYGQPRYANTIDVIDDTGKLVAHADKVHLVPFGEYMPFEHTLERLGVSPVAMPGGFTAGKHRTTLRLSDTLVALPLVCYEIIFPGPIRATGPAPDFLLNVTNDAWYGDTTGPPQHLRQARLRAVETGLPLVRAGNNGISVVTDGYGRVVAGMRLDATGILDATLPAPEPGPMSFPGRRLIFYFVLAILLITAIFLRKDMRTLRD</sequence>
<keyword evidence="3 9" id="KW-1003">Cell membrane</keyword>
<comment type="catalytic activity">
    <reaction evidence="9">
        <text>N-terminal S-1,2-diacyl-sn-glyceryl-L-cysteinyl-[lipoprotein] + a glycerophospholipid = N-acyl-S-1,2-diacyl-sn-glyceryl-L-cysteinyl-[lipoprotein] + a 2-acyl-sn-glycero-3-phospholipid + H(+)</text>
        <dbReference type="Rhea" id="RHEA:48228"/>
        <dbReference type="Rhea" id="RHEA-COMP:14681"/>
        <dbReference type="Rhea" id="RHEA-COMP:14684"/>
        <dbReference type="ChEBI" id="CHEBI:15378"/>
        <dbReference type="ChEBI" id="CHEBI:136912"/>
        <dbReference type="ChEBI" id="CHEBI:140656"/>
        <dbReference type="ChEBI" id="CHEBI:140657"/>
        <dbReference type="ChEBI" id="CHEBI:140660"/>
        <dbReference type="EC" id="2.3.1.269"/>
    </reaction>
</comment>
<gene>
    <name evidence="9 11" type="primary">lnt</name>
    <name evidence="11" type="ORF">FJU11_09215</name>
</gene>
<name>A0A506U6T4_9HYPH</name>
<reference evidence="11 12" key="1">
    <citation type="submission" date="2019-06" db="EMBL/GenBank/DDBJ databases">
        <authorList>
            <person name="Li M."/>
        </authorList>
    </citation>
    <scope>NUCLEOTIDE SEQUENCE [LARGE SCALE GENOMIC DNA]</scope>
    <source>
        <strain evidence="11 12">BGMRC6574</strain>
    </source>
</reference>
<feature type="transmembrane region" description="Helical" evidence="9">
    <location>
        <begin position="66"/>
        <end position="87"/>
    </location>
</feature>
<dbReference type="NCBIfam" id="TIGR00546">
    <property type="entry name" value="lnt"/>
    <property type="match status" value="1"/>
</dbReference>
<dbReference type="Pfam" id="PF00795">
    <property type="entry name" value="CN_hydrolase"/>
    <property type="match status" value="1"/>
</dbReference>
<evidence type="ECO:0000256" key="7">
    <source>
        <dbReference type="ARBA" id="ARBA00023136"/>
    </source>
</evidence>
<dbReference type="GO" id="GO:0016410">
    <property type="term" value="F:N-acyltransferase activity"/>
    <property type="evidence" value="ECO:0007669"/>
    <property type="project" value="UniProtKB-UniRule"/>
</dbReference>
<keyword evidence="5 9" id="KW-0812">Transmembrane</keyword>
<dbReference type="Proteomes" id="UP000320314">
    <property type="component" value="Unassembled WGS sequence"/>
</dbReference>
<dbReference type="EMBL" id="VHLH01000015">
    <property type="protein sequence ID" value="TPW28329.1"/>
    <property type="molecule type" value="Genomic_DNA"/>
</dbReference>
<accession>A0A506U6T4</accession>
<dbReference type="PROSITE" id="PS50263">
    <property type="entry name" value="CN_HYDROLASE"/>
    <property type="match status" value="1"/>
</dbReference>
<keyword evidence="7 9" id="KW-0472">Membrane</keyword>
<comment type="subcellular location">
    <subcellularLocation>
        <location evidence="1 9">Cell membrane</location>
        <topology evidence="1 9">Multi-pass membrane protein</topology>
    </subcellularLocation>
</comment>
<evidence type="ECO:0000313" key="11">
    <source>
        <dbReference type="EMBL" id="TPW28329.1"/>
    </source>
</evidence>
<comment type="pathway">
    <text evidence="9">Protein modification; lipoprotein biosynthesis (N-acyl transfer).</text>
</comment>
<dbReference type="InterPro" id="IPR003010">
    <property type="entry name" value="C-N_Hydrolase"/>
</dbReference>
<dbReference type="GO" id="GO:0005886">
    <property type="term" value="C:plasma membrane"/>
    <property type="evidence" value="ECO:0007669"/>
    <property type="project" value="UniProtKB-SubCell"/>
</dbReference>
<keyword evidence="8 9" id="KW-0012">Acyltransferase</keyword>
<dbReference type="OrthoDB" id="9804277at2"/>
<dbReference type="GO" id="GO:0042158">
    <property type="term" value="P:lipoprotein biosynthetic process"/>
    <property type="evidence" value="ECO:0007669"/>
    <property type="project" value="UniProtKB-UniRule"/>
</dbReference>
<dbReference type="InterPro" id="IPR004563">
    <property type="entry name" value="Apolipo_AcylTrfase"/>
</dbReference>
<evidence type="ECO:0000259" key="10">
    <source>
        <dbReference type="PROSITE" id="PS50263"/>
    </source>
</evidence>
<dbReference type="UniPathway" id="UPA00666"/>
<proteinExistence type="inferred from homology"/>
<dbReference type="AlphaFoldDB" id="A0A506U6T4"/>
<comment type="function">
    <text evidence="9">Catalyzes the phospholipid dependent N-acylation of the N-terminal cysteine of apolipoprotein, the last step in lipoprotein maturation.</text>
</comment>
<dbReference type="SUPFAM" id="SSF56317">
    <property type="entry name" value="Carbon-nitrogen hydrolase"/>
    <property type="match status" value="1"/>
</dbReference>
<protein>
    <recommendedName>
        <fullName evidence="9">Apolipoprotein N-acyltransferase</fullName>
        <shortName evidence="9">ALP N-acyltransferase</shortName>
        <ecNumber evidence="9">2.3.1.269</ecNumber>
    </recommendedName>
</protein>
<feature type="transmembrane region" description="Helical" evidence="9">
    <location>
        <begin position="99"/>
        <end position="124"/>
    </location>
</feature>
<feature type="transmembrane region" description="Helical" evidence="9">
    <location>
        <begin position="207"/>
        <end position="227"/>
    </location>
</feature>
<keyword evidence="6 9" id="KW-1133">Transmembrane helix</keyword>
<evidence type="ECO:0000256" key="3">
    <source>
        <dbReference type="ARBA" id="ARBA00022475"/>
    </source>
</evidence>
<dbReference type="InterPro" id="IPR045378">
    <property type="entry name" value="LNT_N"/>
</dbReference>
<feature type="transmembrane region" description="Helical" evidence="9">
    <location>
        <begin position="38"/>
        <end position="54"/>
    </location>
</feature>
<feature type="transmembrane region" description="Helical" evidence="9">
    <location>
        <begin position="177"/>
        <end position="195"/>
    </location>
</feature>
<comment type="caution">
    <text evidence="11">The sequence shown here is derived from an EMBL/GenBank/DDBJ whole genome shotgun (WGS) entry which is preliminary data.</text>
</comment>
<dbReference type="Gene3D" id="3.60.110.10">
    <property type="entry name" value="Carbon-nitrogen hydrolase"/>
    <property type="match status" value="1"/>
</dbReference>
<dbReference type="PANTHER" id="PTHR38686">
    <property type="entry name" value="APOLIPOPROTEIN N-ACYLTRANSFERASE"/>
    <property type="match status" value="1"/>
</dbReference>
<keyword evidence="11" id="KW-0449">Lipoprotein</keyword>
<feature type="domain" description="CN hydrolase" evidence="10">
    <location>
        <begin position="246"/>
        <end position="494"/>
    </location>
</feature>
<evidence type="ECO:0000256" key="1">
    <source>
        <dbReference type="ARBA" id="ARBA00004651"/>
    </source>
</evidence>